<reference evidence="5 6" key="1">
    <citation type="submission" date="2020-02" db="EMBL/GenBank/DDBJ databases">
        <title>Flavobacterium sp. genome.</title>
        <authorList>
            <person name="Jung H.S."/>
            <person name="Baek J.H."/>
            <person name="Jeon C.O."/>
        </authorList>
    </citation>
    <scope>NUCLEOTIDE SEQUENCE [LARGE SCALE GENOMIC DNA]</scope>
    <source>
        <strain evidence="5 6">SE-s27</strain>
    </source>
</reference>
<name>A0ABX1QWM1_9FLAO</name>
<dbReference type="Pfam" id="PF00128">
    <property type="entry name" value="Alpha-amylase"/>
    <property type="match status" value="1"/>
</dbReference>
<evidence type="ECO:0000259" key="4">
    <source>
        <dbReference type="SMART" id="SM00642"/>
    </source>
</evidence>
<dbReference type="InterPro" id="IPR013783">
    <property type="entry name" value="Ig-like_fold"/>
</dbReference>
<dbReference type="NCBIfam" id="TIGR04183">
    <property type="entry name" value="Por_Secre_tail"/>
    <property type="match status" value="1"/>
</dbReference>
<comment type="caution">
    <text evidence="5">The sequence shown here is derived from an EMBL/GenBank/DDBJ whole genome shotgun (WGS) entry which is preliminary data.</text>
</comment>
<evidence type="ECO:0000313" key="6">
    <source>
        <dbReference type="Proteomes" id="UP000767947"/>
    </source>
</evidence>
<dbReference type="Proteomes" id="UP000767947">
    <property type="component" value="Unassembled WGS sequence"/>
</dbReference>
<comment type="similarity">
    <text evidence="1">Belongs to the glycosyl hydrolase 13 family.</text>
</comment>
<evidence type="ECO:0000256" key="1">
    <source>
        <dbReference type="ARBA" id="ARBA00008061"/>
    </source>
</evidence>
<evidence type="ECO:0000313" key="5">
    <source>
        <dbReference type="EMBL" id="NMH25508.1"/>
    </source>
</evidence>
<dbReference type="SUPFAM" id="SSF81296">
    <property type="entry name" value="E set domains"/>
    <property type="match status" value="1"/>
</dbReference>
<dbReference type="InterPro" id="IPR017853">
    <property type="entry name" value="GH"/>
</dbReference>
<dbReference type="Pfam" id="PF18962">
    <property type="entry name" value="Por_Secre_tail"/>
    <property type="match status" value="1"/>
</dbReference>
<gene>
    <name evidence="5" type="ORF">G6042_09535</name>
</gene>
<accession>A0ABX1QWM1</accession>
<dbReference type="EMBL" id="JAAMPT010000207">
    <property type="protein sequence ID" value="NMH25508.1"/>
    <property type="molecule type" value="Genomic_DNA"/>
</dbReference>
<dbReference type="Gene3D" id="2.60.40.10">
    <property type="entry name" value="Immunoglobulins"/>
    <property type="match status" value="1"/>
</dbReference>
<dbReference type="Gene3D" id="3.20.20.80">
    <property type="entry name" value="Glycosidases"/>
    <property type="match status" value="1"/>
</dbReference>
<sequence length="975" mass="108846">MKKILLYLLVFPLLLFAQQQTATYSINPTPTFEGTDALTVTINGSSINESTWGVTNNQLYAWVWALNSANANISYSGNGAWENSDASKLMIYNSVNDTYSFTYNPNVFGFFGTTEVAKVGLLIKAKNGTGDKKSQDIVLNVGSFQVTLLNSIVAGGTQLFATNYSIAARHNGSASNYVLKRNGVTINTQNNLAASSGPPSYTFTDTATENINNYTLEVTQNGVTKTFNFSALKTLTPVSEALPSGMVDGVNYHSGDATKATLVLNAPLKDFVYVAGSFNNWQPTVSHVMKKDPTTGKFWLEVTGLTPGNYETFQYWVCDNTSVPTNSPKIVKTADPFSTLVLSPFDDPEIISLGVFPGLPAYPAGQEREVSVIQTGPNAYYNYNWSTATTNFVKPNIKDLVIYEVLVRDFDANRTYQNLIDRIDYFKNLKINAIQLMPVMEFEGNESWGYNTSFHLALDKRYGPPVKLKEFIDLCHQNGIAVILDLALNHVFGRSPLVRMWMQDANGDGWGDAISTTNENPYINQLARHSYSVGSDLNHFFEPNTQNTSGVTNTWGSNLANTYSIRTIQHWINEYKIDGYRWDLTKGFTNSCTSGDEACTNDYKVDRVAKLKWYADKQWEADNTSYCIFEHLGNGGSYNEEVEWANYRIAEGKGIMQWRKMTDPYADLLKGNATNLSGVAESTNRFIGYAESHDEERVIYKALNEAGQTQGNLAKVLQRLPAMGSVLFLVPGPKMIWHFSELGWDKSLWTCNNGNVSYSNPDCKLDTKPQPQWVENWVGNTARANVYNQWAKQIELRINENVFENGQHAWNFSQTGRPRLDVWTSSTPQSNLSYVFVLTNFSDATYNASGGFPYTGNWVNLMDNSVVNVTSTTQNVSIEPGGYRIFGNQPATLSNPENQITSVKLYPNPANNYFVIEGEISKAEIYSVTGQLVKSFYGVNTTDYQFDINDLTKGVYLVKAFDAQNRTKTMKLIKQ</sequence>
<organism evidence="5 6">
    <name type="scientific">Flavobacterium solisilvae</name>
    <dbReference type="NCBI Taxonomy" id="1852019"/>
    <lineage>
        <taxon>Bacteria</taxon>
        <taxon>Pseudomonadati</taxon>
        <taxon>Bacteroidota</taxon>
        <taxon>Flavobacteriia</taxon>
        <taxon>Flavobacteriales</taxon>
        <taxon>Flavobacteriaceae</taxon>
        <taxon>Flavobacterium</taxon>
    </lineage>
</organism>
<feature type="domain" description="Glycosyl hydrolase family 13 catalytic" evidence="4">
    <location>
        <begin position="374"/>
        <end position="797"/>
    </location>
</feature>
<evidence type="ECO:0000256" key="3">
    <source>
        <dbReference type="SAM" id="SignalP"/>
    </source>
</evidence>
<evidence type="ECO:0000256" key="2">
    <source>
        <dbReference type="ARBA" id="ARBA00022729"/>
    </source>
</evidence>
<dbReference type="InterPro" id="IPR014756">
    <property type="entry name" value="Ig_E-set"/>
</dbReference>
<dbReference type="SMART" id="SM00642">
    <property type="entry name" value="Aamy"/>
    <property type="match status" value="1"/>
</dbReference>
<feature type="chain" id="PRO_5045854109" evidence="3">
    <location>
        <begin position="23"/>
        <end position="975"/>
    </location>
</feature>
<dbReference type="RefSeq" id="WP_169524207.1">
    <property type="nucleotide sequence ID" value="NZ_JAAMPT010000207.1"/>
</dbReference>
<proteinExistence type="inferred from homology"/>
<feature type="signal peptide" evidence="3">
    <location>
        <begin position="1"/>
        <end position="22"/>
    </location>
</feature>
<dbReference type="SUPFAM" id="SSF51445">
    <property type="entry name" value="(Trans)glycosidases"/>
    <property type="match status" value="1"/>
</dbReference>
<keyword evidence="6" id="KW-1185">Reference proteome</keyword>
<dbReference type="InterPro" id="IPR026444">
    <property type="entry name" value="Secre_tail"/>
</dbReference>
<keyword evidence="2 3" id="KW-0732">Signal</keyword>
<dbReference type="PANTHER" id="PTHR43002">
    <property type="entry name" value="GLYCOGEN DEBRANCHING ENZYME"/>
    <property type="match status" value="1"/>
</dbReference>
<dbReference type="InterPro" id="IPR006047">
    <property type="entry name" value="GH13_cat_dom"/>
</dbReference>
<protein>
    <submittedName>
        <fullName evidence="5">T9SS type A sorting domain-containing protein</fullName>
    </submittedName>
</protein>